<evidence type="ECO:0000256" key="4">
    <source>
        <dbReference type="ARBA" id="ARBA00022746"/>
    </source>
</evidence>
<keyword evidence="3" id="KW-0808">Transferase</keyword>
<dbReference type="PROSITE" id="PS01045">
    <property type="entry name" value="SQUALEN_PHYTOEN_SYN_2"/>
    <property type="match status" value="1"/>
</dbReference>
<evidence type="ECO:0000256" key="2">
    <source>
        <dbReference type="ARBA" id="ARBA00006251"/>
    </source>
</evidence>
<dbReference type="InterPro" id="IPR044843">
    <property type="entry name" value="Trans_IPPS_bact-type"/>
</dbReference>
<dbReference type="EMBL" id="VWOJ01000002">
    <property type="protein sequence ID" value="KAA5804046.1"/>
    <property type="molecule type" value="Genomic_DNA"/>
</dbReference>
<dbReference type="InterPro" id="IPR033904">
    <property type="entry name" value="Trans_IPPS_HH"/>
</dbReference>
<dbReference type="SFLD" id="SFLDG01212">
    <property type="entry name" value="Phytoene_synthase_like"/>
    <property type="match status" value="1"/>
</dbReference>
<dbReference type="InterPro" id="IPR008949">
    <property type="entry name" value="Isoprenoid_synthase_dom_sf"/>
</dbReference>
<dbReference type="Proteomes" id="UP000325122">
    <property type="component" value="Unassembled WGS sequence"/>
</dbReference>
<dbReference type="GO" id="GO:0051996">
    <property type="term" value="F:squalene synthase [NAD(P)H] activity"/>
    <property type="evidence" value="ECO:0007669"/>
    <property type="project" value="InterPro"/>
</dbReference>
<evidence type="ECO:0000256" key="5">
    <source>
        <dbReference type="ARBA" id="ARBA00053028"/>
    </source>
</evidence>
<dbReference type="InterPro" id="IPR002060">
    <property type="entry name" value="Squ/phyt_synthse"/>
</dbReference>
<sequence length="357" mass="38593">MRGPMSERFASPADLEACRRAIRGGSKSFYAASLLLPSGVRADAYALYGFCRRADDAVDDGRNPGAACIDLSRRLDAIYAGRPGPDPVDRAFADLVEARAIPRALPGALIEGFVWDAQGRRFDTIGDVRAYGARVAGTVGVMMTLVMGVRDPHALARASDLGVAMQLTNIARDVGEDARAGRLYLPRQWMEEAGLDPDAFLAAPCFSPQLAQVIARVLDEADRLYERARPGVALLPSGCRAAIHAASRIYRDIGGQIRRAGFDSVTRRAATSKRRKLALAAAGLLDAAGAGRQDAGGPLAETRFLVQAVPPAPPRAPDLAWWRLGEHWGRMFEILHALEQREQAALRQSMASRQRRG</sequence>
<comment type="similarity">
    <text evidence="2">Belongs to the phytoene/squalene synthase family.</text>
</comment>
<dbReference type="Pfam" id="PF00494">
    <property type="entry name" value="SQS_PSY"/>
    <property type="match status" value="1"/>
</dbReference>
<evidence type="ECO:0000256" key="3">
    <source>
        <dbReference type="ARBA" id="ARBA00022679"/>
    </source>
</evidence>
<keyword evidence="7" id="KW-1185">Reference proteome</keyword>
<dbReference type="CDD" id="cd00683">
    <property type="entry name" value="Trans_IPPS_HH"/>
    <property type="match status" value="1"/>
</dbReference>
<accession>A0A5M6ZGZ4</accession>
<protein>
    <submittedName>
        <fullName evidence="6">Phytoene/squalene synthase family protein</fullName>
    </submittedName>
</protein>
<proteinExistence type="inferred from homology"/>
<evidence type="ECO:0000313" key="6">
    <source>
        <dbReference type="EMBL" id="KAA5804046.1"/>
    </source>
</evidence>
<evidence type="ECO:0000313" key="7">
    <source>
        <dbReference type="Proteomes" id="UP000325122"/>
    </source>
</evidence>
<organism evidence="6 7">
    <name type="scientific">Alkalicaulis satelles</name>
    <dbReference type="NCBI Taxonomy" id="2609175"/>
    <lineage>
        <taxon>Bacteria</taxon>
        <taxon>Pseudomonadati</taxon>
        <taxon>Pseudomonadota</taxon>
        <taxon>Alphaproteobacteria</taxon>
        <taxon>Maricaulales</taxon>
        <taxon>Maricaulaceae</taxon>
        <taxon>Alkalicaulis</taxon>
    </lineage>
</organism>
<dbReference type="SUPFAM" id="SSF48576">
    <property type="entry name" value="Terpenoid synthases"/>
    <property type="match status" value="1"/>
</dbReference>
<evidence type="ECO:0000256" key="1">
    <source>
        <dbReference type="ARBA" id="ARBA00004684"/>
    </source>
</evidence>
<dbReference type="Gene3D" id="1.10.600.10">
    <property type="entry name" value="Farnesyl Diphosphate Synthase"/>
    <property type="match status" value="1"/>
</dbReference>
<comment type="pathway">
    <text evidence="1">Carotenoid biosynthesis; phytoene biosynthesis.</text>
</comment>
<dbReference type="FunFam" id="1.10.600.10:FF:000020">
    <property type="entry name" value="Phytoene synthase"/>
    <property type="match status" value="1"/>
</dbReference>
<reference evidence="6 7" key="1">
    <citation type="submission" date="2019-09" db="EMBL/GenBank/DDBJ databases">
        <authorList>
            <person name="Kevbrin V."/>
            <person name="Grouzdev D.S."/>
        </authorList>
    </citation>
    <scope>NUCLEOTIDE SEQUENCE [LARGE SCALE GENOMIC DNA]</scope>
    <source>
        <strain evidence="6 7">G-192</strain>
    </source>
</reference>
<dbReference type="GO" id="GO:0004311">
    <property type="term" value="F:geranylgeranyl diphosphate synthase activity"/>
    <property type="evidence" value="ECO:0007669"/>
    <property type="project" value="InterPro"/>
</dbReference>
<dbReference type="InterPro" id="IPR019845">
    <property type="entry name" value="Squalene/phytoene_synthase_CS"/>
</dbReference>
<dbReference type="AlphaFoldDB" id="A0A5M6ZGZ4"/>
<gene>
    <name evidence="6" type="ORF">F1654_09725</name>
</gene>
<dbReference type="SFLD" id="SFLDS00005">
    <property type="entry name" value="Isoprenoid_Synthase_Type_I"/>
    <property type="match status" value="1"/>
</dbReference>
<dbReference type="PANTHER" id="PTHR31480">
    <property type="entry name" value="BIFUNCTIONAL LYCOPENE CYCLASE/PHYTOENE SYNTHASE"/>
    <property type="match status" value="1"/>
</dbReference>
<keyword evidence="4" id="KW-0125">Carotenoid biosynthesis</keyword>
<dbReference type="GO" id="GO:0016117">
    <property type="term" value="P:carotenoid biosynthetic process"/>
    <property type="evidence" value="ECO:0007669"/>
    <property type="project" value="UniProtKB-KW"/>
</dbReference>
<comment type="cofactor">
    <cofactor evidence="5">
        <name>ATP</name>
        <dbReference type="ChEBI" id="CHEBI:30616"/>
    </cofactor>
</comment>
<comment type="caution">
    <text evidence="6">The sequence shown here is derived from an EMBL/GenBank/DDBJ whole genome shotgun (WGS) entry which is preliminary data.</text>
</comment>
<name>A0A5M6ZGZ4_9PROT</name>
<dbReference type="SFLD" id="SFLDG01018">
    <property type="entry name" value="Squalene/Phytoene_Synthase_Lik"/>
    <property type="match status" value="1"/>
</dbReference>